<evidence type="ECO:0000313" key="2">
    <source>
        <dbReference type="EMBL" id="SFE12881.1"/>
    </source>
</evidence>
<dbReference type="AlphaFoldDB" id="A0A1I1Y002"/>
<dbReference type="PROSITE" id="PS51257">
    <property type="entry name" value="PROKAR_LIPOPROTEIN"/>
    <property type="match status" value="1"/>
</dbReference>
<accession>A0A1I1Y002</accession>
<gene>
    <name evidence="2" type="ORF">SAMN05216167_110181</name>
</gene>
<feature type="compositionally biased region" description="Low complexity" evidence="1">
    <location>
        <begin position="18"/>
        <end position="32"/>
    </location>
</feature>
<evidence type="ECO:0000256" key="1">
    <source>
        <dbReference type="SAM" id="MobiDB-lite"/>
    </source>
</evidence>
<protein>
    <submittedName>
        <fullName evidence="2">Uncharacterized protein</fullName>
    </submittedName>
</protein>
<sequence length="158" mass="17551">MRLTLIGLLLILTVGCRNTSSDQTDSKSSTSQPPETTTLPAADTLCFQQVMNRDTTTLQLVVNGKQATGYVDIKPFEKDRARGSFAGIVEGKHIQADWQRAGEGVTQPYTLDLTLKGDAIIWYEGERIEKEGKWVLKQPNTGYQYVLTKTDCLPNPSR</sequence>
<keyword evidence="3" id="KW-1185">Reference proteome</keyword>
<dbReference type="EMBL" id="FOLQ01000010">
    <property type="protein sequence ID" value="SFE12881.1"/>
    <property type="molecule type" value="Genomic_DNA"/>
</dbReference>
<feature type="region of interest" description="Disordered" evidence="1">
    <location>
        <begin position="18"/>
        <end position="41"/>
    </location>
</feature>
<reference evidence="2 3" key="1">
    <citation type="submission" date="2016-10" db="EMBL/GenBank/DDBJ databases">
        <authorList>
            <person name="de Groot N.N."/>
        </authorList>
    </citation>
    <scope>NUCLEOTIDE SEQUENCE [LARGE SCALE GENOMIC DNA]</scope>
    <source>
        <strain evidence="2 3">DSM 26130</strain>
    </source>
</reference>
<name>A0A1I1Y002_9BACT</name>
<organism evidence="2 3">
    <name type="scientific">Spirosoma endophyticum</name>
    <dbReference type="NCBI Taxonomy" id="662367"/>
    <lineage>
        <taxon>Bacteria</taxon>
        <taxon>Pseudomonadati</taxon>
        <taxon>Bacteroidota</taxon>
        <taxon>Cytophagia</taxon>
        <taxon>Cytophagales</taxon>
        <taxon>Cytophagaceae</taxon>
        <taxon>Spirosoma</taxon>
    </lineage>
</organism>
<evidence type="ECO:0000313" key="3">
    <source>
        <dbReference type="Proteomes" id="UP000198598"/>
    </source>
</evidence>
<dbReference type="Proteomes" id="UP000198598">
    <property type="component" value="Unassembled WGS sequence"/>
</dbReference>
<dbReference type="STRING" id="662367.SAMN05216167_110181"/>
<dbReference type="RefSeq" id="WP_093830507.1">
    <property type="nucleotide sequence ID" value="NZ_FOLQ01000010.1"/>
</dbReference>
<proteinExistence type="predicted"/>
<dbReference type="OrthoDB" id="956460at2"/>